<feature type="chain" id="PRO_5042959654" description="Outer membrane protein beta-barrel domain-containing protein" evidence="1">
    <location>
        <begin position="24"/>
        <end position="203"/>
    </location>
</feature>
<protein>
    <recommendedName>
        <fullName evidence="4">Outer membrane protein beta-barrel domain-containing protein</fullName>
    </recommendedName>
</protein>
<evidence type="ECO:0008006" key="4">
    <source>
        <dbReference type="Google" id="ProtNLM"/>
    </source>
</evidence>
<reference evidence="2 3" key="1">
    <citation type="submission" date="2021-05" db="EMBL/GenBank/DDBJ databases">
        <title>A Polyphasic approach of four new species of the genus Ohtaekwangia: Ohtaekwangia histidinii sp. nov., Ohtaekwangia cretensis sp. nov., Ohtaekwangia indiensis sp. nov., Ohtaekwangia reichenbachii sp. nov. from diverse environment.</title>
        <authorList>
            <person name="Octaviana S."/>
        </authorList>
    </citation>
    <scope>NUCLEOTIDE SEQUENCE [LARGE SCALE GENOMIC DNA]</scope>
    <source>
        <strain evidence="2 3">PWU5</strain>
    </source>
</reference>
<name>A0AAP2E2P8_9BACT</name>
<accession>A0AAP2E2P8</accession>
<gene>
    <name evidence="2" type="ORF">KK062_26830</name>
</gene>
<dbReference type="Proteomes" id="UP001319080">
    <property type="component" value="Unassembled WGS sequence"/>
</dbReference>
<dbReference type="RefSeq" id="WP_254087455.1">
    <property type="nucleotide sequence ID" value="NZ_JAHESE010000043.1"/>
</dbReference>
<dbReference type="EMBL" id="JAHESE010000043">
    <property type="protein sequence ID" value="MBT1711886.1"/>
    <property type="molecule type" value="Genomic_DNA"/>
</dbReference>
<evidence type="ECO:0000256" key="1">
    <source>
        <dbReference type="SAM" id="SignalP"/>
    </source>
</evidence>
<feature type="signal peptide" evidence="1">
    <location>
        <begin position="1"/>
        <end position="23"/>
    </location>
</feature>
<evidence type="ECO:0000313" key="3">
    <source>
        <dbReference type="Proteomes" id="UP001319080"/>
    </source>
</evidence>
<keyword evidence="1" id="KW-0732">Signal</keyword>
<evidence type="ECO:0000313" key="2">
    <source>
        <dbReference type="EMBL" id="MBT1711886.1"/>
    </source>
</evidence>
<dbReference type="AlphaFoldDB" id="A0AAP2E2P8"/>
<organism evidence="2 3">
    <name type="scientific">Dawidia cretensis</name>
    <dbReference type="NCBI Taxonomy" id="2782350"/>
    <lineage>
        <taxon>Bacteria</taxon>
        <taxon>Pseudomonadati</taxon>
        <taxon>Bacteroidota</taxon>
        <taxon>Cytophagia</taxon>
        <taxon>Cytophagales</taxon>
        <taxon>Chryseotaleaceae</taxon>
        <taxon>Dawidia</taxon>
    </lineage>
</organism>
<sequence length="203" mass="22803">MMRHLSIVLFAAFVLVGGPSASAQDSTQQSARKWYVPDVAVAQYAGSIGFVSVGAGYSVFHDRAYVDLLFGYVLPSQAGGESLETLTLKFTAAPWKVRLNERTELRPLTIGTFFNYTLGRQYSSDLPGWYPSGYYWWSEAVRVNIFIGGNIRRTTPRWKSVKMASLYYELGTNEIKFVSYVQNTGHLNIWQILHAGIGVRAHF</sequence>
<keyword evidence="3" id="KW-1185">Reference proteome</keyword>
<comment type="caution">
    <text evidence="2">The sequence shown here is derived from an EMBL/GenBank/DDBJ whole genome shotgun (WGS) entry which is preliminary data.</text>
</comment>
<proteinExistence type="predicted"/>